<reference evidence="2" key="1">
    <citation type="submission" date="2020-05" db="EMBL/GenBank/DDBJ databases">
        <authorList>
            <person name="Chiriac C."/>
            <person name="Salcher M."/>
            <person name="Ghai R."/>
            <person name="Kavagutti S V."/>
        </authorList>
    </citation>
    <scope>NUCLEOTIDE SEQUENCE</scope>
</reference>
<proteinExistence type="predicted"/>
<feature type="transmembrane region" description="Helical" evidence="1">
    <location>
        <begin position="134"/>
        <end position="151"/>
    </location>
</feature>
<feature type="transmembrane region" description="Helical" evidence="1">
    <location>
        <begin position="372"/>
        <end position="390"/>
    </location>
</feature>
<protein>
    <submittedName>
        <fullName evidence="2">Unannotated protein</fullName>
    </submittedName>
</protein>
<feature type="transmembrane region" description="Helical" evidence="1">
    <location>
        <begin position="347"/>
        <end position="366"/>
    </location>
</feature>
<feature type="transmembrane region" description="Helical" evidence="1">
    <location>
        <begin position="158"/>
        <end position="175"/>
    </location>
</feature>
<feature type="transmembrane region" description="Helical" evidence="1">
    <location>
        <begin position="233"/>
        <end position="260"/>
    </location>
</feature>
<evidence type="ECO:0000256" key="1">
    <source>
        <dbReference type="SAM" id="Phobius"/>
    </source>
</evidence>
<keyword evidence="1" id="KW-0472">Membrane</keyword>
<organism evidence="2">
    <name type="scientific">freshwater metagenome</name>
    <dbReference type="NCBI Taxonomy" id="449393"/>
    <lineage>
        <taxon>unclassified sequences</taxon>
        <taxon>metagenomes</taxon>
        <taxon>ecological metagenomes</taxon>
    </lineage>
</organism>
<evidence type="ECO:0000313" key="2">
    <source>
        <dbReference type="EMBL" id="CAB4825683.1"/>
    </source>
</evidence>
<feature type="transmembrane region" description="Helical" evidence="1">
    <location>
        <begin position="27"/>
        <end position="48"/>
    </location>
</feature>
<sequence length="400" mass="43820">MATCRHDWLVSTSERVARAGVWTRQGIIEVLANLLVIAAVPLIARSLWPMFREGITNFGFAEIVEKLAGAGGWTDVGWEVASTIGLIKPDFSAYDSLEVLHPLVGMQLDFVDLSVNSHPPFAIPLGLPLAYLDYGWWLSFYVIASFCLIALSMRLMRVPAYIAYPLALGICLTIPGRWGLMSTYPLSAVLIALAWKYRRHPAIAGAAYGVYGSSRGIGLLMLFYPLWRRQWKTLIIGAAIPVALLAIAVALEPTVITAFLESSRASIAASLQRSDLMTVGALLRRNGSQEYVGWLIAGVLAAIALWRKQEPFWVINWFILAVSPIAWLHTFVMAIPLLVVVWRSSKLGVVLVLIAAASVVSPPPLISTYFSINWVVVIAISGIALLACPIPRELEYPKPA</sequence>
<dbReference type="AlphaFoldDB" id="A0A6J6ZYL2"/>
<feature type="transmembrane region" description="Helical" evidence="1">
    <location>
        <begin position="209"/>
        <end position="227"/>
    </location>
</feature>
<accession>A0A6J6ZYL2</accession>
<dbReference type="EMBL" id="CAFABK010000014">
    <property type="protein sequence ID" value="CAB4825683.1"/>
    <property type="molecule type" value="Genomic_DNA"/>
</dbReference>
<feature type="transmembrane region" description="Helical" evidence="1">
    <location>
        <begin position="313"/>
        <end position="340"/>
    </location>
</feature>
<name>A0A6J6ZYL2_9ZZZZ</name>
<feature type="transmembrane region" description="Helical" evidence="1">
    <location>
        <begin position="291"/>
        <end position="307"/>
    </location>
</feature>
<keyword evidence="1" id="KW-1133">Transmembrane helix</keyword>
<gene>
    <name evidence="2" type="ORF">UFOPK3204_00470</name>
</gene>
<keyword evidence="1" id="KW-0812">Transmembrane</keyword>